<accession>A0A5C5RSL8</accession>
<comment type="caution">
    <text evidence="1">The sequence shown here is derived from an EMBL/GenBank/DDBJ whole genome shotgun (WGS) entry which is preliminary data.</text>
</comment>
<name>A0A5C5RSL8_9ACTN</name>
<dbReference type="EMBL" id="VIGX01000025">
    <property type="protein sequence ID" value="TWS25612.1"/>
    <property type="molecule type" value="Genomic_DNA"/>
</dbReference>
<sequence length="90" mass="9731">MSKTAAELHDEVVDLLDALQGTRRRLSEIKHEFARLDPDELDVDEIGDTTTAGVTVQAASAGLGDVDRAVALAQDAVYAAMRHTSRLRNV</sequence>
<gene>
    <name evidence="1" type="ORF">FK530_22510</name>
</gene>
<dbReference type="RefSeq" id="WP_114514739.1">
    <property type="nucleotide sequence ID" value="NZ_VIGX01000025.1"/>
</dbReference>
<protein>
    <submittedName>
        <fullName evidence="1">Uncharacterized protein</fullName>
    </submittedName>
</protein>
<evidence type="ECO:0000313" key="1">
    <source>
        <dbReference type="EMBL" id="TWS25612.1"/>
    </source>
</evidence>
<reference evidence="1 2" key="1">
    <citation type="submission" date="2019-06" db="EMBL/GenBank/DDBJ databases">
        <title>Tsukamurella conjunctivitidis sp. nov., Tsukamurella assacharolytica sp. nov. and Tsukamurella sputae sp. nov. isolated from patients with conjunctivitis, bacteraemia (lymphoma) and respiratory infection (sputum) in Hong Kong.</title>
        <authorList>
            <person name="Teng J.L.L."/>
            <person name="Lee H.H."/>
            <person name="Fong J.Y.H."/>
            <person name="Fok K.M.N."/>
            <person name="Lau S.K.P."/>
            <person name="Woo P.C.Y."/>
        </authorList>
    </citation>
    <scope>NUCLEOTIDE SEQUENCE [LARGE SCALE GENOMIC DNA]</scope>
    <source>
        <strain evidence="1 2">HKU72</strain>
    </source>
</reference>
<keyword evidence="2" id="KW-1185">Reference proteome</keyword>
<dbReference type="AlphaFoldDB" id="A0A5C5RSL8"/>
<proteinExistence type="predicted"/>
<dbReference type="Proteomes" id="UP000319375">
    <property type="component" value="Unassembled WGS sequence"/>
</dbReference>
<evidence type="ECO:0000313" key="2">
    <source>
        <dbReference type="Proteomes" id="UP000319375"/>
    </source>
</evidence>
<organism evidence="1 2">
    <name type="scientific">Tsukamurella conjunctivitidis</name>
    <dbReference type="NCBI Taxonomy" id="2592068"/>
    <lineage>
        <taxon>Bacteria</taxon>
        <taxon>Bacillati</taxon>
        <taxon>Actinomycetota</taxon>
        <taxon>Actinomycetes</taxon>
        <taxon>Mycobacteriales</taxon>
        <taxon>Tsukamurellaceae</taxon>
        <taxon>Tsukamurella</taxon>
    </lineage>
</organism>